<dbReference type="EMBL" id="ACEA01000004">
    <property type="protein sequence ID" value="EEG25046.1"/>
    <property type="molecule type" value="Genomic_DNA"/>
</dbReference>
<dbReference type="HOGENOM" id="CLU_2824287_0_0_4"/>
<gene>
    <name evidence="1" type="ORF">EIKCOROL_00217</name>
</gene>
<comment type="caution">
    <text evidence="1">The sequence shown here is derived from an EMBL/GenBank/DDBJ whole genome shotgun (WGS) entry which is preliminary data.</text>
</comment>
<organism evidence="1 2">
    <name type="scientific">Eikenella corrodens ATCC 23834</name>
    <dbReference type="NCBI Taxonomy" id="546274"/>
    <lineage>
        <taxon>Bacteria</taxon>
        <taxon>Pseudomonadati</taxon>
        <taxon>Pseudomonadota</taxon>
        <taxon>Betaproteobacteria</taxon>
        <taxon>Neisseriales</taxon>
        <taxon>Neisseriaceae</taxon>
        <taxon>Eikenella</taxon>
    </lineage>
</organism>
<evidence type="ECO:0000313" key="1">
    <source>
        <dbReference type="EMBL" id="EEG25046.1"/>
    </source>
</evidence>
<protein>
    <submittedName>
        <fullName evidence="1">Uncharacterized protein</fullName>
    </submittedName>
</protein>
<evidence type="ECO:0000313" key="2">
    <source>
        <dbReference type="Proteomes" id="UP000005837"/>
    </source>
</evidence>
<dbReference type="Proteomes" id="UP000005837">
    <property type="component" value="Unassembled WGS sequence"/>
</dbReference>
<dbReference type="AlphaFoldDB" id="C0DS96"/>
<name>C0DS96_EIKCO</name>
<reference evidence="1 2" key="1">
    <citation type="submission" date="2009-01" db="EMBL/GenBank/DDBJ databases">
        <authorList>
            <person name="Fulton L."/>
            <person name="Clifton S."/>
            <person name="Chinwalla A.T."/>
            <person name="Mitreva M."/>
            <person name="Sodergren E."/>
            <person name="Weinstock G."/>
            <person name="Clifton S."/>
            <person name="Dooling D.J."/>
            <person name="Fulton B."/>
            <person name="Minx P."/>
            <person name="Pepin K.H."/>
            <person name="Johnson M."/>
            <person name="Bhonagiri V."/>
            <person name="Nash W.E."/>
            <person name="Mardis E.R."/>
            <person name="Wilson R.K."/>
        </authorList>
    </citation>
    <scope>NUCLEOTIDE SEQUENCE [LARGE SCALE GENOMIC DNA]</scope>
    <source>
        <strain evidence="1 2">ATCC 23834</strain>
    </source>
</reference>
<proteinExistence type="predicted"/>
<accession>C0DS96</accession>
<sequence length="66" mass="7719">MTAFKWFIYIRNPKCSEKKTLNLFHYLFPFQHLLSHLRLPENCPLYGKQPCAALSGSLSSYQVTHC</sequence>